<name>A0A5N6UYR2_ASPTM</name>
<dbReference type="SMART" id="SM00248">
    <property type="entry name" value="ANK"/>
    <property type="match status" value="3"/>
</dbReference>
<dbReference type="InterPro" id="IPR036465">
    <property type="entry name" value="vWFA_dom_sf"/>
</dbReference>
<dbReference type="Pfam" id="PF12796">
    <property type="entry name" value="Ank_2"/>
    <property type="match status" value="1"/>
</dbReference>
<dbReference type="PROSITE" id="PS50088">
    <property type="entry name" value="ANK_REPEAT"/>
    <property type="match status" value="2"/>
</dbReference>
<evidence type="ECO:0000256" key="1">
    <source>
        <dbReference type="PROSITE-ProRule" id="PRU00023"/>
    </source>
</evidence>
<feature type="repeat" description="ANK" evidence="1">
    <location>
        <begin position="107"/>
        <end position="140"/>
    </location>
</feature>
<dbReference type="AlphaFoldDB" id="A0A5N6UYR2"/>
<feature type="compositionally biased region" description="Polar residues" evidence="2">
    <location>
        <begin position="286"/>
        <end position="296"/>
    </location>
</feature>
<sequence length="605" mass="67260">MTSIHILARQGTLTASQLDEYRIREPEIIDSVSNGLTPLIEAVLQSRIDTIKLLLRYGANVDAVDANGRTALSVAAEKVWRNQPAVIGTLLNATPKPKVDATCEAVHGNTPLMLVIQQSRNLDVIRQLVDAGASLIAENRPPIQEKSIRKKREAGRGRTVSQLAEATKDPDVIYTLRKNAGGVGLADVVTMIMNVVLFILELLNHPLENGHRLLNEWFGGWNPRVPARRVQECIGSNPEQDHSSHAPTPDVAVPGVSSDTAPGPCPEQEQILLPPAGNDNPPDIPTESSSNLSPEQLTQLETDKKFEEIKAHVTKAKLNEYFSLEDDNFLPTIAEKAVRLRQDGSTLLGNKTNLPKMIDLAMFKPVIYCDDSGSMRHSEPGSDGTRFDRLISVVQRVARVTTKLVPDDMGIDLRFINYTESHDNLREEEDIRHVMERIGPCGRTLLGTGLETKILKPMIYDVLEKGERLERPVLVTIITDGCPTDKKQNKFQTVIKECKSRLEENEYPEYGGIPESSPLGILLSITDAAAVFQISQVGSDNDATEFLNMLMNGNEEKDLVYCTSEHLDTMYEKMRDNEKGLEVWLLEHLMGPILRWGEKDFVHPP</sequence>
<dbReference type="SUPFAM" id="SSF48403">
    <property type="entry name" value="Ankyrin repeat"/>
    <property type="match status" value="1"/>
</dbReference>
<dbReference type="SUPFAM" id="SSF53300">
    <property type="entry name" value="vWA-like"/>
    <property type="match status" value="1"/>
</dbReference>
<organism evidence="3 4">
    <name type="scientific">Aspergillus tamarii</name>
    <dbReference type="NCBI Taxonomy" id="41984"/>
    <lineage>
        <taxon>Eukaryota</taxon>
        <taxon>Fungi</taxon>
        <taxon>Dikarya</taxon>
        <taxon>Ascomycota</taxon>
        <taxon>Pezizomycotina</taxon>
        <taxon>Eurotiomycetes</taxon>
        <taxon>Eurotiomycetidae</taxon>
        <taxon>Eurotiales</taxon>
        <taxon>Aspergillaceae</taxon>
        <taxon>Aspergillus</taxon>
        <taxon>Aspergillus subgen. Circumdati</taxon>
    </lineage>
</organism>
<feature type="region of interest" description="Disordered" evidence="2">
    <location>
        <begin position="235"/>
        <end position="296"/>
    </location>
</feature>
<keyword evidence="4" id="KW-1185">Reference proteome</keyword>
<dbReference type="Proteomes" id="UP000326950">
    <property type="component" value="Unassembled WGS sequence"/>
</dbReference>
<evidence type="ECO:0000313" key="4">
    <source>
        <dbReference type="Proteomes" id="UP000326950"/>
    </source>
</evidence>
<dbReference type="OrthoDB" id="2142040at2759"/>
<dbReference type="InterPro" id="IPR036770">
    <property type="entry name" value="Ankyrin_rpt-contain_sf"/>
</dbReference>
<dbReference type="PANTHER" id="PTHR34706">
    <property type="entry name" value="SLR1338 PROTEIN"/>
    <property type="match status" value="1"/>
</dbReference>
<evidence type="ECO:0000313" key="3">
    <source>
        <dbReference type="EMBL" id="KAE8163784.1"/>
    </source>
</evidence>
<evidence type="ECO:0008006" key="5">
    <source>
        <dbReference type="Google" id="ProtNLM"/>
    </source>
</evidence>
<dbReference type="InterPro" id="IPR002110">
    <property type="entry name" value="Ankyrin_rpt"/>
</dbReference>
<gene>
    <name evidence="3" type="ORF">BDV40DRAFT_299127</name>
</gene>
<feature type="repeat" description="ANK" evidence="1">
    <location>
        <begin position="34"/>
        <end position="66"/>
    </location>
</feature>
<proteinExistence type="predicted"/>
<protein>
    <recommendedName>
        <fullName evidence="5">Ankyrin repeat-containing domain protein</fullName>
    </recommendedName>
</protein>
<evidence type="ECO:0000256" key="2">
    <source>
        <dbReference type="SAM" id="MobiDB-lite"/>
    </source>
</evidence>
<dbReference type="PANTHER" id="PTHR34706:SF3">
    <property type="entry name" value="ANKYRIN REPEAT PROTEIN (AFU_ORTHOLOGUE AFUA_7G06200)"/>
    <property type="match status" value="1"/>
</dbReference>
<reference evidence="3 4" key="1">
    <citation type="submission" date="2019-04" db="EMBL/GenBank/DDBJ databases">
        <title>Friends and foes A comparative genomics study of 23 Aspergillus species from section Flavi.</title>
        <authorList>
            <consortium name="DOE Joint Genome Institute"/>
            <person name="Kjaerbolling I."/>
            <person name="Vesth T."/>
            <person name="Frisvad J.C."/>
            <person name="Nybo J.L."/>
            <person name="Theobald S."/>
            <person name="Kildgaard S."/>
            <person name="Isbrandt T."/>
            <person name="Kuo A."/>
            <person name="Sato A."/>
            <person name="Lyhne E.K."/>
            <person name="Kogle M.E."/>
            <person name="Wiebenga A."/>
            <person name="Kun R.S."/>
            <person name="Lubbers R.J."/>
            <person name="Makela M.R."/>
            <person name="Barry K."/>
            <person name="Chovatia M."/>
            <person name="Clum A."/>
            <person name="Daum C."/>
            <person name="Haridas S."/>
            <person name="He G."/>
            <person name="LaButti K."/>
            <person name="Lipzen A."/>
            <person name="Mondo S."/>
            <person name="Riley R."/>
            <person name="Salamov A."/>
            <person name="Simmons B.A."/>
            <person name="Magnuson J.K."/>
            <person name="Henrissat B."/>
            <person name="Mortensen U.H."/>
            <person name="Larsen T.O."/>
            <person name="Devries R.P."/>
            <person name="Grigoriev I.V."/>
            <person name="Machida M."/>
            <person name="Baker S.E."/>
            <person name="Andersen M.R."/>
        </authorList>
    </citation>
    <scope>NUCLEOTIDE SEQUENCE [LARGE SCALE GENOMIC DNA]</scope>
    <source>
        <strain evidence="3 4">CBS 117626</strain>
    </source>
</reference>
<accession>A0A5N6UYR2</accession>
<dbReference type="PROSITE" id="PS50297">
    <property type="entry name" value="ANK_REP_REGION"/>
    <property type="match status" value="1"/>
</dbReference>
<dbReference type="Gene3D" id="1.25.40.20">
    <property type="entry name" value="Ankyrin repeat-containing domain"/>
    <property type="match status" value="1"/>
</dbReference>
<dbReference type="Pfam" id="PF00023">
    <property type="entry name" value="Ank"/>
    <property type="match status" value="1"/>
</dbReference>
<keyword evidence="1" id="KW-0040">ANK repeat</keyword>
<dbReference type="EMBL" id="ML738614">
    <property type="protein sequence ID" value="KAE8163784.1"/>
    <property type="molecule type" value="Genomic_DNA"/>
</dbReference>